<dbReference type="RefSeq" id="WP_045256560.1">
    <property type="nucleotide sequence ID" value="NZ_JYJB01000006.1"/>
</dbReference>
<dbReference type="InterPro" id="IPR051704">
    <property type="entry name" value="FAD_aromatic-hydroxylase"/>
</dbReference>
<evidence type="ECO:0000313" key="3">
    <source>
        <dbReference type="Proteomes" id="UP000033900"/>
    </source>
</evidence>
<dbReference type="PRINTS" id="PR00420">
    <property type="entry name" value="RNGMNOXGNASE"/>
</dbReference>
<dbReference type="Gene3D" id="3.30.9.10">
    <property type="entry name" value="D-Amino Acid Oxidase, subunit A, domain 2"/>
    <property type="match status" value="1"/>
</dbReference>
<dbReference type="EC" id="1.14.13.113" evidence="2"/>
<dbReference type="EMBL" id="JYJB01000006">
    <property type="protein sequence ID" value="KJL48748.1"/>
    <property type="molecule type" value="Genomic_DNA"/>
</dbReference>
<organism evidence="2 3">
    <name type="scientific">Microbacterium hydrocarbonoxydans</name>
    <dbReference type="NCBI Taxonomy" id="273678"/>
    <lineage>
        <taxon>Bacteria</taxon>
        <taxon>Bacillati</taxon>
        <taxon>Actinomycetota</taxon>
        <taxon>Actinomycetes</taxon>
        <taxon>Micrococcales</taxon>
        <taxon>Microbacteriaceae</taxon>
        <taxon>Microbacterium</taxon>
    </lineage>
</organism>
<accession>A0A0M2HWD3</accession>
<reference evidence="2 3" key="1">
    <citation type="submission" date="2015-02" db="EMBL/GenBank/DDBJ databases">
        <title>Draft genome sequences of ten Microbacterium spp. with emphasis on heavy metal contaminated environments.</title>
        <authorList>
            <person name="Corretto E."/>
        </authorList>
    </citation>
    <scope>NUCLEOTIDE SEQUENCE [LARGE SCALE GENOMIC DNA]</scope>
    <source>
        <strain evidence="2 3">SA35</strain>
    </source>
</reference>
<dbReference type="STRING" id="273678.RS84_00915"/>
<name>A0A0M2HWD3_9MICO</name>
<dbReference type="PANTHER" id="PTHR46865">
    <property type="entry name" value="OXIDOREDUCTASE-RELATED"/>
    <property type="match status" value="1"/>
</dbReference>
<evidence type="ECO:0000313" key="2">
    <source>
        <dbReference type="EMBL" id="KJL48748.1"/>
    </source>
</evidence>
<dbReference type="AlphaFoldDB" id="A0A0M2HWD3"/>
<gene>
    <name evidence="2" type="primary">hpxO</name>
    <name evidence="2" type="ORF">RS84_00915</name>
</gene>
<dbReference type="InterPro" id="IPR002938">
    <property type="entry name" value="FAD-bd"/>
</dbReference>
<evidence type="ECO:0000259" key="1">
    <source>
        <dbReference type="Pfam" id="PF01494"/>
    </source>
</evidence>
<dbReference type="SUPFAM" id="SSF51905">
    <property type="entry name" value="FAD/NAD(P)-binding domain"/>
    <property type="match status" value="1"/>
</dbReference>
<dbReference type="Proteomes" id="UP000033900">
    <property type="component" value="Unassembled WGS sequence"/>
</dbReference>
<feature type="domain" description="FAD-binding" evidence="1">
    <location>
        <begin position="8"/>
        <end position="328"/>
    </location>
</feature>
<dbReference type="Gene3D" id="3.50.50.60">
    <property type="entry name" value="FAD/NAD(P)-binding domain"/>
    <property type="match status" value="1"/>
</dbReference>
<dbReference type="InterPro" id="IPR036188">
    <property type="entry name" value="FAD/NAD-bd_sf"/>
</dbReference>
<keyword evidence="2" id="KW-0560">Oxidoreductase</keyword>
<dbReference type="GO" id="GO:0071949">
    <property type="term" value="F:FAD binding"/>
    <property type="evidence" value="ECO:0007669"/>
    <property type="project" value="InterPro"/>
</dbReference>
<keyword evidence="3" id="KW-1185">Reference proteome</keyword>
<comment type="caution">
    <text evidence="2">The sequence shown here is derived from an EMBL/GenBank/DDBJ whole genome shotgun (WGS) entry which is preliminary data.</text>
</comment>
<sequence>MTSSTPTTHILISGAGIAGLALALQLVRGGIRTTIVEQAAGPRPGGQAVDLRGASRDVAARMGLTEAIEPYRVHEKGLSYVDGRGRVFGRMSMEAFDGKGAVAEVEIARGDLAAVLRRELVAAADGLLDLRYGDRIIAVSQDESGVDVRFEHADAARFDVVVGADGVHSSTRRLVFGGEEQFRTYLGGYAAFFTMPTPDDIEEGWFSMRFTPGTTFGIRPDLDPATAKAMLTLRIDRDPALRGDLAAQKELIRRALHGAGWHADTILAAMDAADDFYFDELVRIDVPNPVSGRVVLIGDAGSSGSPMSGMGTATALIGAWLLAERIAAGRGDLDGALARFAEDVAPFAENGKTLMGGGIERMVPETRLQAALLRASMGVMLSRPMRPLVRRMFATAQADLPLPE</sequence>
<dbReference type="Pfam" id="PF01494">
    <property type="entry name" value="FAD_binding_3"/>
    <property type="match status" value="1"/>
</dbReference>
<dbReference type="PATRIC" id="fig|273678.4.peg.911"/>
<dbReference type="PANTHER" id="PTHR46865:SF2">
    <property type="entry name" value="MONOOXYGENASE"/>
    <property type="match status" value="1"/>
</dbReference>
<proteinExistence type="predicted"/>
<dbReference type="OrthoDB" id="3356051at2"/>
<protein>
    <submittedName>
        <fullName evidence="2">FAD-dependent urate hydroxylase</fullName>
        <ecNumber evidence="2">1.14.13.113</ecNumber>
    </submittedName>
</protein>
<dbReference type="GO" id="GO:0102099">
    <property type="term" value="F:FAD-dependent urate hydroxylase activity"/>
    <property type="evidence" value="ECO:0007669"/>
    <property type="project" value="UniProtKB-EC"/>
</dbReference>